<gene>
    <name evidence="2" type="ORF">AWJ14_07260</name>
</gene>
<protein>
    <recommendedName>
        <fullName evidence="1">PRC-barrel domain-containing protein</fullName>
    </recommendedName>
</protein>
<dbReference type="InterPro" id="IPR014747">
    <property type="entry name" value="Bac_photo_RC_H_C"/>
</dbReference>
<sequence>MYVSFNDLRHTSLMNGETDLGGLSDLYLDERTWRTDYVVIDTGGWFSSHAVLIAPDRITAVEPENRLMTTALTRADLEAAPAASTQKTVGEVIGSEWLVAAGQPFYAAAGYMAVLPPAIPRKPAQPAGAHDPDAVVDGEHIHLRSAREILGYGIEASDGAIGTVADLILDPGNFRVALIAIDTGNWLPGRVVVLDPKWASSVSWNDRAVRFAKIREEIEDAPALDDLSGLERGFEAELYRYYGYPRM</sequence>
<keyword evidence="3" id="KW-1185">Reference proteome</keyword>
<accession>A0A1C1YTU1</accession>
<dbReference type="EMBL" id="LQZT01000023">
    <property type="protein sequence ID" value="OCW56948.1"/>
    <property type="molecule type" value="Genomic_DNA"/>
</dbReference>
<dbReference type="RefSeq" id="WP_066180092.1">
    <property type="nucleotide sequence ID" value="NZ_LQZT01000023.1"/>
</dbReference>
<evidence type="ECO:0000313" key="2">
    <source>
        <dbReference type="EMBL" id="OCW56948.1"/>
    </source>
</evidence>
<feature type="domain" description="PRC-barrel" evidence="1">
    <location>
        <begin position="4"/>
        <end position="56"/>
    </location>
</feature>
<evidence type="ECO:0000313" key="3">
    <source>
        <dbReference type="Proteomes" id="UP000094795"/>
    </source>
</evidence>
<reference evidence="2 3" key="1">
    <citation type="submission" date="2015-12" db="EMBL/GenBank/DDBJ databases">
        <authorList>
            <person name="Shamseldin A."/>
            <person name="Moawad H."/>
            <person name="Abd El-Rahim W.M."/>
            <person name="Sadowsky M.J."/>
        </authorList>
    </citation>
    <scope>NUCLEOTIDE SEQUENCE [LARGE SCALE GENOMIC DNA]</scope>
    <source>
        <strain evidence="2 3">JC234</strain>
    </source>
</reference>
<dbReference type="Gene3D" id="3.90.50.10">
    <property type="entry name" value="Photosynthetic Reaction Center, subunit H, domain 2"/>
    <property type="match status" value="2"/>
</dbReference>
<evidence type="ECO:0000259" key="1">
    <source>
        <dbReference type="Pfam" id="PF05239"/>
    </source>
</evidence>
<name>A0A1C1YTU1_9HYPH</name>
<dbReference type="GO" id="GO:0030077">
    <property type="term" value="C:plasma membrane light-harvesting complex"/>
    <property type="evidence" value="ECO:0007669"/>
    <property type="project" value="InterPro"/>
</dbReference>
<dbReference type="InterPro" id="IPR011033">
    <property type="entry name" value="PRC_barrel-like_sf"/>
</dbReference>
<organism evidence="2 3">
    <name type="scientific">Hoeflea olei</name>
    <dbReference type="NCBI Taxonomy" id="1480615"/>
    <lineage>
        <taxon>Bacteria</taxon>
        <taxon>Pseudomonadati</taxon>
        <taxon>Pseudomonadota</taxon>
        <taxon>Alphaproteobacteria</taxon>
        <taxon>Hyphomicrobiales</taxon>
        <taxon>Rhizobiaceae</taxon>
        <taxon>Hoeflea</taxon>
    </lineage>
</organism>
<comment type="caution">
    <text evidence="2">The sequence shown here is derived from an EMBL/GenBank/DDBJ whole genome shotgun (WGS) entry which is preliminary data.</text>
</comment>
<dbReference type="SUPFAM" id="SSF50346">
    <property type="entry name" value="PRC-barrel domain"/>
    <property type="match status" value="2"/>
</dbReference>
<dbReference type="AlphaFoldDB" id="A0A1C1YTU1"/>
<dbReference type="Pfam" id="PF05239">
    <property type="entry name" value="PRC"/>
    <property type="match status" value="1"/>
</dbReference>
<dbReference type="Proteomes" id="UP000094795">
    <property type="component" value="Unassembled WGS sequence"/>
</dbReference>
<dbReference type="InterPro" id="IPR027275">
    <property type="entry name" value="PRC-brl_dom"/>
</dbReference>
<dbReference type="OrthoDB" id="7274881at2"/>
<dbReference type="STRING" id="1480615.AWJ14_07260"/>
<proteinExistence type="predicted"/>
<dbReference type="GO" id="GO:0019684">
    <property type="term" value="P:photosynthesis, light reaction"/>
    <property type="evidence" value="ECO:0007669"/>
    <property type="project" value="InterPro"/>
</dbReference>